<evidence type="ECO:0000256" key="5">
    <source>
        <dbReference type="HAMAP-Rule" id="MF_00724"/>
    </source>
</evidence>
<comment type="similarity">
    <text evidence="2 5">Belongs to the FliE family.</text>
</comment>
<evidence type="ECO:0000256" key="3">
    <source>
        <dbReference type="ARBA" id="ARBA00018024"/>
    </source>
</evidence>
<sequence length="118" mass="13158">MVDRADINGVLAQMRELRAQAQQGVRQIDMPNPVQSPNQVNATEKSEFGDLLKMAIDQVNNHQAEASRLRTAYELGDPSVDLPQVMIQAQKASVSFQAMTQVRNRLVSAYEDIMNMAI</sequence>
<gene>
    <name evidence="5" type="primary">fliE</name>
    <name evidence="6" type="ORF">SAMN05444390_102553</name>
</gene>
<dbReference type="EMBL" id="FNVQ01000002">
    <property type="protein sequence ID" value="SEG58353.1"/>
    <property type="molecule type" value="Genomic_DNA"/>
</dbReference>
<dbReference type="GO" id="GO:0003774">
    <property type="term" value="F:cytoskeletal motor activity"/>
    <property type="evidence" value="ECO:0007669"/>
    <property type="project" value="InterPro"/>
</dbReference>
<comment type="subcellular location">
    <subcellularLocation>
        <location evidence="1 5">Bacterial flagellum basal body</location>
    </subcellularLocation>
</comment>
<dbReference type="HAMAP" id="MF_00724">
    <property type="entry name" value="FliE"/>
    <property type="match status" value="1"/>
</dbReference>
<evidence type="ECO:0000256" key="2">
    <source>
        <dbReference type="ARBA" id="ARBA00009272"/>
    </source>
</evidence>
<keyword evidence="6" id="KW-0282">Flagellum</keyword>
<dbReference type="RefSeq" id="WP_104003663.1">
    <property type="nucleotide sequence ID" value="NZ_FNVQ01000002.1"/>
</dbReference>
<keyword evidence="7" id="KW-1185">Reference proteome</keyword>
<dbReference type="AlphaFoldDB" id="A0A1H6BBY7"/>
<evidence type="ECO:0000256" key="4">
    <source>
        <dbReference type="ARBA" id="ARBA00023143"/>
    </source>
</evidence>
<dbReference type="GO" id="GO:0071973">
    <property type="term" value="P:bacterial-type flagellum-dependent cell motility"/>
    <property type="evidence" value="ECO:0007669"/>
    <property type="project" value="InterPro"/>
</dbReference>
<dbReference type="InterPro" id="IPR001624">
    <property type="entry name" value="FliE"/>
</dbReference>
<accession>A0A1H6BBY7</accession>
<protein>
    <recommendedName>
        <fullName evidence="3 5">Flagellar hook-basal body complex protein FliE</fullName>
    </recommendedName>
</protein>
<organism evidence="6 7">
    <name type="scientific">Marinobacterium lutimaris</name>
    <dbReference type="NCBI Taxonomy" id="568106"/>
    <lineage>
        <taxon>Bacteria</taxon>
        <taxon>Pseudomonadati</taxon>
        <taxon>Pseudomonadota</taxon>
        <taxon>Gammaproteobacteria</taxon>
        <taxon>Oceanospirillales</taxon>
        <taxon>Oceanospirillaceae</taxon>
        <taxon>Marinobacterium</taxon>
    </lineage>
</organism>
<dbReference type="PANTHER" id="PTHR34653:SF1">
    <property type="entry name" value="FLAGELLAR HOOK-BASAL BODY COMPLEX PROTEIN FLIE"/>
    <property type="match status" value="1"/>
</dbReference>
<keyword evidence="6" id="KW-0969">Cilium</keyword>
<evidence type="ECO:0000313" key="7">
    <source>
        <dbReference type="Proteomes" id="UP000236745"/>
    </source>
</evidence>
<keyword evidence="6" id="KW-0966">Cell projection</keyword>
<dbReference type="Proteomes" id="UP000236745">
    <property type="component" value="Unassembled WGS sequence"/>
</dbReference>
<evidence type="ECO:0000313" key="6">
    <source>
        <dbReference type="EMBL" id="SEG58353.1"/>
    </source>
</evidence>
<dbReference type="OrthoDB" id="8909229at2"/>
<reference evidence="6 7" key="1">
    <citation type="submission" date="2016-10" db="EMBL/GenBank/DDBJ databases">
        <authorList>
            <person name="de Groot N.N."/>
        </authorList>
    </citation>
    <scope>NUCLEOTIDE SEQUENCE [LARGE SCALE GENOMIC DNA]</scope>
    <source>
        <strain evidence="6 7">DSM 22012</strain>
    </source>
</reference>
<evidence type="ECO:0000256" key="1">
    <source>
        <dbReference type="ARBA" id="ARBA00004117"/>
    </source>
</evidence>
<proteinExistence type="inferred from homology"/>
<dbReference type="Pfam" id="PF02049">
    <property type="entry name" value="FliE"/>
    <property type="match status" value="1"/>
</dbReference>
<dbReference type="NCBIfam" id="TIGR00205">
    <property type="entry name" value="fliE"/>
    <property type="match status" value="1"/>
</dbReference>
<dbReference type="GO" id="GO:0005198">
    <property type="term" value="F:structural molecule activity"/>
    <property type="evidence" value="ECO:0007669"/>
    <property type="project" value="UniProtKB-UniRule"/>
</dbReference>
<name>A0A1H6BBY7_9GAMM</name>
<dbReference type="PRINTS" id="PR01006">
    <property type="entry name" value="FLGHOOKFLIE"/>
</dbReference>
<keyword evidence="4 5" id="KW-0975">Bacterial flagellum</keyword>
<dbReference type="GO" id="GO:0009425">
    <property type="term" value="C:bacterial-type flagellum basal body"/>
    <property type="evidence" value="ECO:0007669"/>
    <property type="project" value="UniProtKB-SubCell"/>
</dbReference>
<dbReference type="PANTHER" id="PTHR34653">
    <property type="match status" value="1"/>
</dbReference>